<accession>A0A1J5T859</accession>
<dbReference type="Pfam" id="PF00515">
    <property type="entry name" value="TPR_1"/>
    <property type="match status" value="1"/>
</dbReference>
<keyword evidence="4" id="KW-0328">Glycosyltransferase</keyword>
<dbReference type="Pfam" id="PF13176">
    <property type="entry name" value="TPR_7"/>
    <property type="match status" value="1"/>
</dbReference>
<dbReference type="EMBL" id="MLJW01000017">
    <property type="protein sequence ID" value="OIR12416.1"/>
    <property type="molecule type" value="Genomic_DNA"/>
</dbReference>
<dbReference type="GO" id="GO:0006493">
    <property type="term" value="P:protein O-linked glycosylation"/>
    <property type="evidence" value="ECO:0007669"/>
    <property type="project" value="InterPro"/>
</dbReference>
<name>A0A1J5T859_9ZZZZ</name>
<dbReference type="SMART" id="SM00028">
    <property type="entry name" value="TPR"/>
    <property type="match status" value="6"/>
</dbReference>
<dbReference type="Pfam" id="PF13844">
    <property type="entry name" value="Glyco_transf_41"/>
    <property type="match status" value="2"/>
</dbReference>
<dbReference type="InterPro" id="IPR029489">
    <property type="entry name" value="OGT/SEC/SPY_C"/>
</dbReference>
<evidence type="ECO:0000256" key="2">
    <source>
        <dbReference type="ARBA" id="ARBA00005386"/>
    </source>
</evidence>
<dbReference type="InterPro" id="IPR013105">
    <property type="entry name" value="TPR_2"/>
</dbReference>
<evidence type="ECO:0000256" key="3">
    <source>
        <dbReference type="ARBA" id="ARBA00011970"/>
    </source>
</evidence>
<dbReference type="Pfam" id="PF13432">
    <property type="entry name" value="TPR_16"/>
    <property type="match status" value="1"/>
</dbReference>
<protein>
    <recommendedName>
        <fullName evidence="3">protein O-GlcNAc transferase</fullName>
        <ecNumber evidence="3">2.4.1.255</ecNumber>
    </recommendedName>
</protein>
<dbReference type="SUPFAM" id="SSF48452">
    <property type="entry name" value="TPR-like"/>
    <property type="match status" value="2"/>
</dbReference>
<proteinExistence type="inferred from homology"/>
<sequence length="687" mass="77367">MQAKHADALHMLGVLYHQTNRSTEAVGLIEQALAIQPKNLDYLNNFGLVLRAANQPEAAIKSFQQAILLQPKDMDVQLNLANTLISLNRFEEAVSYYKRVLRIFPKKDDVRAALCHCLSTLGNQAHAIGNFAQAEACFQEAISFNQQDAALFYNLGNAQRELGKAAQAEKQYQKSIQLAPDDADAYNNLGNVQRELGHLDLAIECYTKALTINPHLYHAKVHLVHQKQHVCDWRGLNDDITEIRNWVNTIPEAQVSPFAFLAMPTTTAEEQKKCADNWVNNRYSELFAISKQLDFNASRNQSSQDKDFTRKIKIGYLSADFRLHPLAFLISELIELHDRTQFEIIGFSYGINDKTPARERLVKAFDNFHDIRSLSEIDAAKKIYTCGIDILVDLTGYTQTSRSGIAALRPAPINVNWLGFPGTMGSLTTDSARNQKPLFDYILTDSYITPADSAKYYAETLALLPHCYQPNDSKRPIGKTPTRPDCNLPDNTFVFCCFNQTFKITSEVFAIWMRLLKAKPDSVLWLLDCNRWAKQNLINEALAQGITSERLIFAPRVSIADHLARHVHADLFLDTQPYNAHTTCSDALWMGLPVLTCVGDTFAARVAGSLLSASNLNQLIASSLQDYESKALYIAENPDYLLDIKQKVLATKTDSPIFNSNIFAKSLEDTYQTIWQSHFNNKDQIQS</sequence>
<evidence type="ECO:0000256" key="7">
    <source>
        <dbReference type="ARBA" id="ARBA00022803"/>
    </source>
</evidence>
<evidence type="ECO:0000256" key="4">
    <source>
        <dbReference type="ARBA" id="ARBA00022676"/>
    </source>
</evidence>
<dbReference type="Gene3D" id="1.25.40.10">
    <property type="entry name" value="Tetratricopeptide repeat domain"/>
    <property type="match status" value="3"/>
</dbReference>
<evidence type="ECO:0000256" key="1">
    <source>
        <dbReference type="ARBA" id="ARBA00004922"/>
    </source>
</evidence>
<comment type="similarity">
    <text evidence="2">Belongs to the glycosyltransferase 41 family. O-GlcNAc transferase subfamily.</text>
</comment>
<dbReference type="Pfam" id="PF07719">
    <property type="entry name" value="TPR_2"/>
    <property type="match status" value="1"/>
</dbReference>
<organism evidence="9">
    <name type="scientific">mine drainage metagenome</name>
    <dbReference type="NCBI Taxonomy" id="410659"/>
    <lineage>
        <taxon>unclassified sequences</taxon>
        <taxon>metagenomes</taxon>
        <taxon>ecological metagenomes</taxon>
    </lineage>
</organism>
<dbReference type="PROSITE" id="PS50293">
    <property type="entry name" value="TPR_REGION"/>
    <property type="match status" value="2"/>
</dbReference>
<dbReference type="UniPathway" id="UPA00378"/>
<dbReference type="PANTHER" id="PTHR44366:SF1">
    <property type="entry name" value="UDP-N-ACETYLGLUCOSAMINE--PEPTIDE N-ACETYLGLUCOSAMINYLTRANSFERASE 110 KDA SUBUNIT"/>
    <property type="match status" value="1"/>
</dbReference>
<evidence type="ECO:0000256" key="6">
    <source>
        <dbReference type="ARBA" id="ARBA00022737"/>
    </source>
</evidence>
<keyword evidence="6" id="KW-0677">Repeat</keyword>
<dbReference type="Gene3D" id="3.40.50.2000">
    <property type="entry name" value="Glycogen Phosphorylase B"/>
    <property type="match status" value="1"/>
</dbReference>
<keyword evidence="5" id="KW-0808">Transferase</keyword>
<comment type="caution">
    <text evidence="9">The sequence shown here is derived from an EMBL/GenBank/DDBJ whole genome shotgun (WGS) entry which is preliminary data.</text>
</comment>
<reference evidence="9" key="1">
    <citation type="submission" date="2016-10" db="EMBL/GenBank/DDBJ databases">
        <title>Sequence of Gallionella enrichment culture.</title>
        <authorList>
            <person name="Poehlein A."/>
            <person name="Muehling M."/>
            <person name="Daniel R."/>
        </authorList>
    </citation>
    <scope>NUCLEOTIDE SEQUENCE</scope>
</reference>
<keyword evidence="7" id="KW-0802">TPR repeat</keyword>
<dbReference type="GO" id="GO:0097363">
    <property type="term" value="F:protein O-acetylglucosaminyltransferase activity"/>
    <property type="evidence" value="ECO:0007669"/>
    <property type="project" value="UniProtKB-EC"/>
</dbReference>
<feature type="domain" description="O-GlcNAc transferase C-terminal" evidence="8">
    <location>
        <begin position="295"/>
        <end position="472"/>
    </location>
</feature>
<evidence type="ECO:0000313" key="9">
    <source>
        <dbReference type="EMBL" id="OIR12416.1"/>
    </source>
</evidence>
<feature type="domain" description="O-GlcNAc transferase C-terminal" evidence="8">
    <location>
        <begin position="482"/>
        <end position="666"/>
    </location>
</feature>
<comment type="pathway">
    <text evidence="1">Protein modification; protein glycosylation.</text>
</comment>
<gene>
    <name evidence="9" type="primary">yrrB_7</name>
    <name evidence="9" type="ORF">GALL_61150</name>
</gene>
<dbReference type="PANTHER" id="PTHR44366">
    <property type="entry name" value="UDP-N-ACETYLGLUCOSAMINE--PEPTIDE N-ACETYLGLUCOSAMINYLTRANSFERASE 110 KDA SUBUNIT"/>
    <property type="match status" value="1"/>
</dbReference>
<dbReference type="PROSITE" id="PS50005">
    <property type="entry name" value="TPR"/>
    <property type="match status" value="5"/>
</dbReference>
<dbReference type="AlphaFoldDB" id="A0A1J5T859"/>
<dbReference type="InterPro" id="IPR019734">
    <property type="entry name" value="TPR_rpt"/>
</dbReference>
<dbReference type="EC" id="2.4.1.255" evidence="3"/>
<dbReference type="Gene3D" id="3.40.50.11380">
    <property type="match status" value="1"/>
</dbReference>
<evidence type="ECO:0000256" key="5">
    <source>
        <dbReference type="ARBA" id="ARBA00022679"/>
    </source>
</evidence>
<dbReference type="InterPro" id="IPR037919">
    <property type="entry name" value="OGT"/>
</dbReference>
<evidence type="ECO:0000259" key="8">
    <source>
        <dbReference type="Pfam" id="PF13844"/>
    </source>
</evidence>
<dbReference type="InterPro" id="IPR011990">
    <property type="entry name" value="TPR-like_helical_dom_sf"/>
</dbReference>